<evidence type="ECO:0000256" key="6">
    <source>
        <dbReference type="SAM" id="MobiDB-lite"/>
    </source>
</evidence>
<evidence type="ECO:0000256" key="3">
    <source>
        <dbReference type="ARBA" id="ARBA00022989"/>
    </source>
</evidence>
<feature type="transmembrane region" description="Helical" evidence="7">
    <location>
        <begin position="238"/>
        <end position="265"/>
    </location>
</feature>
<dbReference type="PANTHER" id="PTHR33048">
    <property type="entry name" value="PTH11-LIKE INTEGRAL MEMBRANE PROTEIN (AFU_ORTHOLOGUE AFUA_5G11245)"/>
    <property type="match status" value="1"/>
</dbReference>
<evidence type="ECO:0000256" key="2">
    <source>
        <dbReference type="ARBA" id="ARBA00022692"/>
    </source>
</evidence>
<feature type="transmembrane region" description="Helical" evidence="7">
    <location>
        <begin position="121"/>
        <end position="143"/>
    </location>
</feature>
<feature type="compositionally biased region" description="Polar residues" evidence="6">
    <location>
        <begin position="314"/>
        <end position="324"/>
    </location>
</feature>
<feature type="compositionally biased region" description="Polar residues" evidence="6">
    <location>
        <begin position="279"/>
        <end position="299"/>
    </location>
</feature>
<feature type="transmembrane region" description="Helical" evidence="7">
    <location>
        <begin position="205"/>
        <end position="226"/>
    </location>
</feature>
<dbReference type="InterPro" id="IPR052337">
    <property type="entry name" value="SAT4-like"/>
</dbReference>
<dbReference type="Pfam" id="PF20684">
    <property type="entry name" value="Fung_rhodopsin"/>
    <property type="match status" value="1"/>
</dbReference>
<comment type="caution">
    <text evidence="9">The sequence shown here is derived from an EMBL/GenBank/DDBJ whole genome shotgun (WGS) entry which is preliminary data.</text>
</comment>
<accession>A0ABQ8G3S0</accession>
<proteinExistence type="inferred from homology"/>
<evidence type="ECO:0000259" key="8">
    <source>
        <dbReference type="Pfam" id="PF20684"/>
    </source>
</evidence>
<keyword evidence="3 7" id="KW-1133">Transmembrane helix</keyword>
<feature type="transmembrane region" description="Helical" evidence="7">
    <location>
        <begin position="171"/>
        <end position="193"/>
    </location>
</feature>
<organism evidence="9 10">
    <name type="scientific">Macrophomina phaseolina</name>
    <dbReference type="NCBI Taxonomy" id="35725"/>
    <lineage>
        <taxon>Eukaryota</taxon>
        <taxon>Fungi</taxon>
        <taxon>Dikarya</taxon>
        <taxon>Ascomycota</taxon>
        <taxon>Pezizomycotina</taxon>
        <taxon>Dothideomycetes</taxon>
        <taxon>Dothideomycetes incertae sedis</taxon>
        <taxon>Botryosphaeriales</taxon>
        <taxon>Botryosphaeriaceae</taxon>
        <taxon>Macrophomina</taxon>
    </lineage>
</organism>
<name>A0ABQ8G3S0_9PEZI</name>
<comment type="subcellular location">
    <subcellularLocation>
        <location evidence="1">Membrane</location>
        <topology evidence="1">Multi-pass membrane protein</topology>
    </subcellularLocation>
</comment>
<feature type="transmembrane region" description="Helical" evidence="7">
    <location>
        <begin position="44"/>
        <end position="69"/>
    </location>
</feature>
<feature type="transmembrane region" description="Helical" evidence="7">
    <location>
        <begin position="6"/>
        <end position="32"/>
    </location>
</feature>
<evidence type="ECO:0000313" key="10">
    <source>
        <dbReference type="Proteomes" id="UP000774617"/>
    </source>
</evidence>
<gene>
    <name evidence="9" type="ORF">B0J12DRAFT_787467</name>
</gene>
<comment type="similarity">
    <text evidence="5">Belongs to the SAT4 family.</text>
</comment>
<feature type="transmembrane region" description="Helical" evidence="7">
    <location>
        <begin position="89"/>
        <end position="114"/>
    </location>
</feature>
<keyword evidence="2 7" id="KW-0812">Transmembrane</keyword>
<evidence type="ECO:0000256" key="5">
    <source>
        <dbReference type="ARBA" id="ARBA00038359"/>
    </source>
</evidence>
<protein>
    <recommendedName>
        <fullName evidence="8">Rhodopsin domain-containing protein</fullName>
    </recommendedName>
</protein>
<keyword evidence="4 7" id="KW-0472">Membrane</keyword>
<keyword evidence="10" id="KW-1185">Reference proteome</keyword>
<evidence type="ECO:0000313" key="9">
    <source>
        <dbReference type="EMBL" id="KAH7043923.1"/>
    </source>
</evidence>
<dbReference type="PANTHER" id="PTHR33048:SF93">
    <property type="entry name" value="INTEGRAL MEMBRANE PROTEIN"/>
    <property type="match status" value="1"/>
</dbReference>
<evidence type="ECO:0000256" key="1">
    <source>
        <dbReference type="ARBA" id="ARBA00004141"/>
    </source>
</evidence>
<dbReference type="Proteomes" id="UP000774617">
    <property type="component" value="Unassembled WGS sequence"/>
</dbReference>
<feature type="region of interest" description="Disordered" evidence="6">
    <location>
        <begin position="279"/>
        <end position="326"/>
    </location>
</feature>
<sequence>MAYPSDLGIVVIAVMFGLTLLSFCFVAARLYTRINVMKLPGADDYVAFAALVMLLVYSAFLTDATVHGLGAREDRPDIFKFVEMYKMVVIGQCFSYVGVAASKSAVALFLLRIVVETWHRVVLWIIIVIVSTVSLFSVIFTFVRCRPVEANWSPFVGGECLFEPLPFTRLILAASIVSIICDIALVVLPWVILYGLQMNKSEKRLIGCALSFGLLAAIAGVVRSIAIGETNTEDPSVLMYIIVKPLLWCATELCVTICASCVPILRPLWRALRGEYSSKSCGTTEGTSRHAQARGSAQQDHGVELEDKRRTIGSHPSKSGNETVSVLDDARLSDESILLQSSATARPSAVERISNCGTSVESLPVAAGSDAT</sequence>
<evidence type="ECO:0000256" key="7">
    <source>
        <dbReference type="SAM" id="Phobius"/>
    </source>
</evidence>
<reference evidence="9 10" key="1">
    <citation type="journal article" date="2021" name="Nat. Commun.">
        <title>Genetic determinants of endophytism in the Arabidopsis root mycobiome.</title>
        <authorList>
            <person name="Mesny F."/>
            <person name="Miyauchi S."/>
            <person name="Thiergart T."/>
            <person name="Pickel B."/>
            <person name="Atanasova L."/>
            <person name="Karlsson M."/>
            <person name="Huettel B."/>
            <person name="Barry K.W."/>
            <person name="Haridas S."/>
            <person name="Chen C."/>
            <person name="Bauer D."/>
            <person name="Andreopoulos W."/>
            <person name="Pangilinan J."/>
            <person name="LaButti K."/>
            <person name="Riley R."/>
            <person name="Lipzen A."/>
            <person name="Clum A."/>
            <person name="Drula E."/>
            <person name="Henrissat B."/>
            <person name="Kohler A."/>
            <person name="Grigoriev I.V."/>
            <person name="Martin F.M."/>
            <person name="Hacquard S."/>
        </authorList>
    </citation>
    <scope>NUCLEOTIDE SEQUENCE [LARGE SCALE GENOMIC DNA]</scope>
    <source>
        <strain evidence="9 10">MPI-SDFR-AT-0080</strain>
    </source>
</reference>
<dbReference type="EMBL" id="JAGTJR010000021">
    <property type="protein sequence ID" value="KAH7043923.1"/>
    <property type="molecule type" value="Genomic_DNA"/>
</dbReference>
<dbReference type="InterPro" id="IPR049326">
    <property type="entry name" value="Rhodopsin_dom_fungi"/>
</dbReference>
<evidence type="ECO:0000256" key="4">
    <source>
        <dbReference type="ARBA" id="ARBA00023136"/>
    </source>
</evidence>
<feature type="domain" description="Rhodopsin" evidence="8">
    <location>
        <begin position="28"/>
        <end position="270"/>
    </location>
</feature>
<feature type="compositionally biased region" description="Basic and acidic residues" evidence="6">
    <location>
        <begin position="301"/>
        <end position="310"/>
    </location>
</feature>